<evidence type="ECO:0000259" key="9">
    <source>
        <dbReference type="PROSITE" id="PS50835"/>
    </source>
</evidence>
<protein>
    <submittedName>
        <fullName evidence="11">Synaptogenesis protein syg-2-like isoform X1</fullName>
    </submittedName>
</protein>
<dbReference type="InterPro" id="IPR003598">
    <property type="entry name" value="Ig_sub2"/>
</dbReference>
<evidence type="ECO:0000256" key="3">
    <source>
        <dbReference type="ARBA" id="ARBA00022989"/>
    </source>
</evidence>
<dbReference type="GO" id="GO:0098609">
    <property type="term" value="P:cell-cell adhesion"/>
    <property type="evidence" value="ECO:0007669"/>
    <property type="project" value="TreeGrafter"/>
</dbReference>
<organism evidence="10 11">
    <name type="scientific">Acanthaster planci</name>
    <name type="common">Crown-of-thorns starfish</name>
    <dbReference type="NCBI Taxonomy" id="133434"/>
    <lineage>
        <taxon>Eukaryota</taxon>
        <taxon>Metazoa</taxon>
        <taxon>Echinodermata</taxon>
        <taxon>Eleutherozoa</taxon>
        <taxon>Asterozoa</taxon>
        <taxon>Asteroidea</taxon>
        <taxon>Valvatacea</taxon>
        <taxon>Valvatida</taxon>
        <taxon>Acanthasteridae</taxon>
        <taxon>Acanthaster</taxon>
    </lineage>
</organism>
<feature type="domain" description="Ig-like" evidence="9">
    <location>
        <begin position="563"/>
        <end position="651"/>
    </location>
</feature>
<keyword evidence="2" id="KW-0812">Transmembrane</keyword>
<dbReference type="SMART" id="SM00409">
    <property type="entry name" value="IG"/>
    <property type="match status" value="5"/>
</dbReference>
<dbReference type="GO" id="GO:0050839">
    <property type="term" value="F:cell adhesion molecule binding"/>
    <property type="evidence" value="ECO:0007669"/>
    <property type="project" value="TreeGrafter"/>
</dbReference>
<keyword evidence="3" id="KW-1133">Transmembrane helix</keyword>
<dbReference type="Pfam" id="PF13927">
    <property type="entry name" value="Ig_3"/>
    <property type="match status" value="1"/>
</dbReference>
<dbReference type="KEGG" id="aplc:110988937"/>
<dbReference type="InterPro" id="IPR013783">
    <property type="entry name" value="Ig-like_fold"/>
</dbReference>
<dbReference type="GO" id="GO:0005911">
    <property type="term" value="C:cell-cell junction"/>
    <property type="evidence" value="ECO:0007669"/>
    <property type="project" value="TreeGrafter"/>
</dbReference>
<keyword evidence="4" id="KW-0472">Membrane</keyword>
<evidence type="ECO:0000256" key="7">
    <source>
        <dbReference type="ARBA" id="ARBA00023319"/>
    </source>
</evidence>
<feature type="domain" description="Ig-like" evidence="9">
    <location>
        <begin position="137"/>
        <end position="242"/>
    </location>
</feature>
<feature type="domain" description="Ig-like" evidence="9">
    <location>
        <begin position="19"/>
        <end position="115"/>
    </location>
</feature>
<dbReference type="PANTHER" id="PTHR11640:SF31">
    <property type="entry name" value="IRREGULAR CHIASM C-ROUGHEST PROTEIN-RELATED"/>
    <property type="match status" value="1"/>
</dbReference>
<evidence type="ECO:0000256" key="5">
    <source>
        <dbReference type="ARBA" id="ARBA00023157"/>
    </source>
</evidence>
<name>A0A8B7ZSR4_ACAPL</name>
<comment type="subcellular location">
    <subcellularLocation>
        <location evidence="1">Membrane</location>
        <topology evidence="1">Single-pass type I membrane protein</topology>
    </subcellularLocation>
</comment>
<dbReference type="GeneID" id="110988937"/>
<dbReference type="OMA" id="LICEVIN"/>
<dbReference type="GO" id="GO:0005886">
    <property type="term" value="C:plasma membrane"/>
    <property type="evidence" value="ECO:0007669"/>
    <property type="project" value="TreeGrafter"/>
</dbReference>
<feature type="domain" description="Ig-like" evidence="9">
    <location>
        <begin position="356"/>
        <end position="439"/>
    </location>
</feature>
<evidence type="ECO:0000256" key="8">
    <source>
        <dbReference type="SAM" id="SignalP"/>
    </source>
</evidence>
<feature type="signal peptide" evidence="8">
    <location>
        <begin position="1"/>
        <end position="24"/>
    </location>
</feature>
<keyword evidence="7" id="KW-0393">Immunoglobulin domain</keyword>
<dbReference type="Pfam" id="PF08205">
    <property type="entry name" value="C2-set_2"/>
    <property type="match status" value="3"/>
</dbReference>
<proteinExistence type="predicted"/>
<evidence type="ECO:0000256" key="2">
    <source>
        <dbReference type="ARBA" id="ARBA00022692"/>
    </source>
</evidence>
<sequence>MALRVNIYFLVAGLTFLLPVSVFGQTPLVDGPEWTDIGQDAVLTCNSTANIRIVEWARSDFGNSLGESDLVVNLRTSTGTVININNTRYGFDKDATEYPLTIKSVNFDDGGTYWCILAVDDFQYIYAMKELRVRVLPKSVKMSDLTGSYPTTGGTAYLVEGLNHQFICEAPDINPGASFKWSLAGREIVEDSSSDFTSADNFITSNSTLTLSPVWNNHGEMLQCQASNKEGHVGLFTMVTLDVKVIPKASSLSLSDSDGAVHDEVVVDEDTPHLFTCQVLGTRPGARIEWYLNGVQRRVLNQGPAGAVGLVTTSDTLSLIPTRADHGQMVTCEASIAESPRPYPSLNVTLIVNGPPDVPGISGSTSLTENEPTILTCSSDMGYPDDWDLVWSNGGLPITGPTTRPTASDGRYNFTSTFNYTPRRQDNGNIIKCTANRASLTPGPKGIYGPVDVQFCARIVSVTQSPPVLTAGGKATLSCTPESSNPATTLTWSKEDVELTTPTSQPNSGGAYGGRVTRVSYTTGVLNKTNNGEVYKCCATNPAISTCATNLCDRHILSVQYSPEFTSLKQIPDAFATEGSDVTLTCVVDAKPRPVGINWKKQGSNKTFNSAFIDDTSTLTLINIRREQAGNYTCRANNGVPTDDPSSDAVSSPLTIIVHYEASITNKFNNIVGAKHGGVTVITCITRANPKPIISWYNPNDTIISPDYGSGKFLIETDTTSGDRIYGFTVTSTLTIRGVDSWWTTECIPSIVRTALKMETPYRSILQHQEYQASQLTYKSHNGLQIP</sequence>
<reference evidence="11" key="1">
    <citation type="submission" date="2025-08" db="UniProtKB">
        <authorList>
            <consortium name="RefSeq"/>
        </authorList>
    </citation>
    <scope>IDENTIFICATION</scope>
</reference>
<dbReference type="InterPro" id="IPR007110">
    <property type="entry name" value="Ig-like_dom"/>
</dbReference>
<dbReference type="InterPro" id="IPR013106">
    <property type="entry name" value="Ig_V-set"/>
</dbReference>
<dbReference type="OrthoDB" id="10039395at2759"/>
<dbReference type="Gene3D" id="2.60.40.10">
    <property type="entry name" value="Immunoglobulins"/>
    <property type="match status" value="7"/>
</dbReference>
<dbReference type="AlphaFoldDB" id="A0A8B7ZSR4"/>
<dbReference type="Proteomes" id="UP000694845">
    <property type="component" value="Unplaced"/>
</dbReference>
<dbReference type="InterPro" id="IPR051275">
    <property type="entry name" value="Cell_adhesion_signaling"/>
</dbReference>
<evidence type="ECO:0000256" key="1">
    <source>
        <dbReference type="ARBA" id="ARBA00004479"/>
    </source>
</evidence>
<accession>A0A8B7ZSR4</accession>
<evidence type="ECO:0000313" key="10">
    <source>
        <dbReference type="Proteomes" id="UP000694845"/>
    </source>
</evidence>
<dbReference type="InterPro" id="IPR013162">
    <property type="entry name" value="CD80_C2-set"/>
</dbReference>
<dbReference type="SUPFAM" id="SSF48726">
    <property type="entry name" value="Immunoglobulin"/>
    <property type="match status" value="7"/>
</dbReference>
<dbReference type="InterPro" id="IPR036179">
    <property type="entry name" value="Ig-like_dom_sf"/>
</dbReference>
<keyword evidence="6" id="KW-0325">Glycoprotein</keyword>
<evidence type="ECO:0000256" key="6">
    <source>
        <dbReference type="ARBA" id="ARBA00023180"/>
    </source>
</evidence>
<dbReference type="InterPro" id="IPR003599">
    <property type="entry name" value="Ig_sub"/>
</dbReference>
<keyword evidence="10" id="KW-1185">Reference proteome</keyword>
<gene>
    <name evidence="11" type="primary">LOC110988937</name>
</gene>
<dbReference type="SMART" id="SM00408">
    <property type="entry name" value="IGc2"/>
    <property type="match status" value="3"/>
</dbReference>
<dbReference type="Pfam" id="PF13895">
    <property type="entry name" value="Ig_2"/>
    <property type="match status" value="1"/>
</dbReference>
<dbReference type="RefSeq" id="XP_022108623.1">
    <property type="nucleotide sequence ID" value="XM_022252931.1"/>
</dbReference>
<dbReference type="Pfam" id="PF07686">
    <property type="entry name" value="V-set"/>
    <property type="match status" value="1"/>
</dbReference>
<dbReference type="PROSITE" id="PS50835">
    <property type="entry name" value="IG_LIKE"/>
    <property type="match status" value="6"/>
</dbReference>
<keyword evidence="5" id="KW-1015">Disulfide bond</keyword>
<evidence type="ECO:0000256" key="4">
    <source>
        <dbReference type="ARBA" id="ARBA00023136"/>
    </source>
</evidence>
<feature type="domain" description="Ig-like" evidence="9">
    <location>
        <begin position="247"/>
        <end position="349"/>
    </location>
</feature>
<keyword evidence="8" id="KW-0732">Signal</keyword>
<evidence type="ECO:0000313" key="11">
    <source>
        <dbReference type="RefSeq" id="XP_022108623.1"/>
    </source>
</evidence>
<dbReference type="PANTHER" id="PTHR11640">
    <property type="entry name" value="NEPHRIN"/>
    <property type="match status" value="1"/>
</dbReference>
<feature type="domain" description="Ig-like" evidence="9">
    <location>
        <begin position="444"/>
        <end position="549"/>
    </location>
</feature>
<feature type="chain" id="PRO_5034646198" evidence="8">
    <location>
        <begin position="25"/>
        <end position="787"/>
    </location>
</feature>